<keyword evidence="1" id="KW-0040">ANK repeat</keyword>
<dbReference type="PROSITE" id="PS50297">
    <property type="entry name" value="ANK_REP_REGION"/>
    <property type="match status" value="1"/>
</dbReference>
<dbReference type="AlphaFoldDB" id="A0ABD2WKJ6"/>
<keyword evidence="3" id="KW-1185">Reference proteome</keyword>
<proteinExistence type="predicted"/>
<organism evidence="2 3">
    <name type="scientific">Trichogramma kaykai</name>
    <dbReference type="NCBI Taxonomy" id="54128"/>
    <lineage>
        <taxon>Eukaryota</taxon>
        <taxon>Metazoa</taxon>
        <taxon>Ecdysozoa</taxon>
        <taxon>Arthropoda</taxon>
        <taxon>Hexapoda</taxon>
        <taxon>Insecta</taxon>
        <taxon>Pterygota</taxon>
        <taxon>Neoptera</taxon>
        <taxon>Endopterygota</taxon>
        <taxon>Hymenoptera</taxon>
        <taxon>Apocrita</taxon>
        <taxon>Proctotrupomorpha</taxon>
        <taxon>Chalcidoidea</taxon>
        <taxon>Trichogrammatidae</taxon>
        <taxon>Trichogramma</taxon>
    </lineage>
</organism>
<evidence type="ECO:0000256" key="1">
    <source>
        <dbReference type="PROSITE-ProRule" id="PRU00023"/>
    </source>
</evidence>
<dbReference type="InterPro" id="IPR002110">
    <property type="entry name" value="Ankyrin_rpt"/>
</dbReference>
<dbReference type="Gene3D" id="1.25.40.20">
    <property type="entry name" value="Ankyrin repeat-containing domain"/>
    <property type="match status" value="1"/>
</dbReference>
<evidence type="ECO:0000313" key="3">
    <source>
        <dbReference type="Proteomes" id="UP001627154"/>
    </source>
</evidence>
<sequence length="90" mass="10174">MFELLLRRGFDPNVADNDGSTALHLICMADDDNDWAKMLFEISEEKNRQVQIDARGMCDFTPLHQALVKKELRAVAELLLRKGAATNLVD</sequence>
<accession>A0ABD2WKJ6</accession>
<dbReference type="SUPFAM" id="SSF48403">
    <property type="entry name" value="Ankyrin repeat"/>
    <property type="match status" value="1"/>
</dbReference>
<name>A0ABD2WKJ6_9HYME</name>
<dbReference type="PROSITE" id="PS50088">
    <property type="entry name" value="ANK_REPEAT"/>
    <property type="match status" value="1"/>
</dbReference>
<dbReference type="InterPro" id="IPR036770">
    <property type="entry name" value="Ankyrin_rpt-contain_sf"/>
</dbReference>
<dbReference type="Pfam" id="PF12796">
    <property type="entry name" value="Ank_2"/>
    <property type="match status" value="1"/>
</dbReference>
<dbReference type="Proteomes" id="UP001627154">
    <property type="component" value="Unassembled WGS sequence"/>
</dbReference>
<comment type="caution">
    <text evidence="2">The sequence shown here is derived from an EMBL/GenBank/DDBJ whole genome shotgun (WGS) entry which is preliminary data.</text>
</comment>
<protein>
    <submittedName>
        <fullName evidence="2">Uncharacterized protein</fullName>
    </submittedName>
</protein>
<feature type="repeat" description="ANK" evidence="1">
    <location>
        <begin position="58"/>
        <end position="90"/>
    </location>
</feature>
<dbReference type="EMBL" id="JBJJXI010000096">
    <property type="protein sequence ID" value="KAL3393622.1"/>
    <property type="molecule type" value="Genomic_DNA"/>
</dbReference>
<gene>
    <name evidence="2" type="ORF">TKK_011895</name>
</gene>
<evidence type="ECO:0000313" key="2">
    <source>
        <dbReference type="EMBL" id="KAL3393622.1"/>
    </source>
</evidence>
<reference evidence="2 3" key="1">
    <citation type="journal article" date="2024" name="bioRxiv">
        <title>A reference genome for Trichogramma kaykai: A tiny desert-dwelling parasitoid wasp with competing sex-ratio distorters.</title>
        <authorList>
            <person name="Culotta J."/>
            <person name="Lindsey A.R."/>
        </authorList>
    </citation>
    <scope>NUCLEOTIDE SEQUENCE [LARGE SCALE GENOMIC DNA]</scope>
    <source>
        <strain evidence="2 3">KSX58</strain>
    </source>
</reference>